<dbReference type="GO" id="GO:0006351">
    <property type="term" value="P:DNA-templated transcription"/>
    <property type="evidence" value="ECO:0007669"/>
    <property type="project" value="InterPro"/>
</dbReference>
<dbReference type="EC" id="2.7.7.6" evidence="2"/>
<dbReference type="GO" id="GO:0003677">
    <property type="term" value="F:DNA binding"/>
    <property type="evidence" value="ECO:0007669"/>
    <property type="project" value="InterPro"/>
</dbReference>
<dbReference type="GeneID" id="64695778"/>
<dbReference type="InterPro" id="IPR015712">
    <property type="entry name" value="DNA-dir_RNA_pol_su2"/>
</dbReference>
<dbReference type="SUPFAM" id="SSF64484">
    <property type="entry name" value="beta and beta-prime subunits of DNA dependent RNA-polymerase"/>
    <property type="match status" value="1"/>
</dbReference>
<keyword evidence="6" id="KW-0804">Transcription</keyword>
<evidence type="ECO:0000256" key="5">
    <source>
        <dbReference type="ARBA" id="ARBA00022695"/>
    </source>
</evidence>
<evidence type="ECO:0000313" key="10">
    <source>
        <dbReference type="Proteomes" id="UP000823399"/>
    </source>
</evidence>
<dbReference type="EMBL" id="JABBWM010000016">
    <property type="protein sequence ID" value="KAG2112068.1"/>
    <property type="molecule type" value="Genomic_DNA"/>
</dbReference>
<protein>
    <recommendedName>
        <fullName evidence="2">DNA-directed RNA polymerase</fullName>
        <ecNumber evidence="2">2.7.7.6</ecNumber>
    </recommendedName>
</protein>
<keyword evidence="5" id="KW-0548">Nucleotidyltransferase</keyword>
<dbReference type="GO" id="GO:0003899">
    <property type="term" value="F:DNA-directed RNA polymerase activity"/>
    <property type="evidence" value="ECO:0007669"/>
    <property type="project" value="UniProtKB-EC"/>
</dbReference>
<dbReference type="InterPro" id="IPR007642">
    <property type="entry name" value="RNA_pol_Rpb2_2"/>
</dbReference>
<comment type="similarity">
    <text evidence="1">Belongs to the RNA polymerase beta chain family.</text>
</comment>
<feature type="region of interest" description="Disordered" evidence="7">
    <location>
        <begin position="222"/>
        <end position="280"/>
    </location>
</feature>
<keyword evidence="10" id="KW-1185">Reference proteome</keyword>
<evidence type="ECO:0000256" key="2">
    <source>
        <dbReference type="ARBA" id="ARBA00012418"/>
    </source>
</evidence>
<evidence type="ECO:0000313" key="9">
    <source>
        <dbReference type="EMBL" id="KAG2112068.1"/>
    </source>
</evidence>
<dbReference type="Gene3D" id="3.10.20.90">
    <property type="entry name" value="Phosphatidylinositol 3-kinase Catalytic Subunit, Chain A, domain 1"/>
    <property type="match status" value="1"/>
</dbReference>
<dbReference type="Pfam" id="PF04561">
    <property type="entry name" value="RNA_pol_Rpb2_2"/>
    <property type="match status" value="1"/>
</dbReference>
<dbReference type="RefSeq" id="XP_041295125.1">
    <property type="nucleotide sequence ID" value="XM_041433519.1"/>
</dbReference>
<dbReference type="Proteomes" id="UP000823399">
    <property type="component" value="Unassembled WGS sequence"/>
</dbReference>
<evidence type="ECO:0000256" key="1">
    <source>
        <dbReference type="ARBA" id="ARBA00006835"/>
    </source>
</evidence>
<keyword evidence="4" id="KW-0808">Transferase</keyword>
<dbReference type="GO" id="GO:0032549">
    <property type="term" value="F:ribonucleoside binding"/>
    <property type="evidence" value="ECO:0007669"/>
    <property type="project" value="InterPro"/>
</dbReference>
<keyword evidence="3" id="KW-0240">DNA-directed RNA polymerase</keyword>
<evidence type="ECO:0000256" key="3">
    <source>
        <dbReference type="ARBA" id="ARBA00022478"/>
    </source>
</evidence>
<dbReference type="GO" id="GO:0000428">
    <property type="term" value="C:DNA-directed RNA polymerase complex"/>
    <property type="evidence" value="ECO:0007669"/>
    <property type="project" value="UniProtKB-KW"/>
</dbReference>
<name>A0A9P7FC61_9AGAM</name>
<dbReference type="PANTHER" id="PTHR20856">
    <property type="entry name" value="DNA-DIRECTED RNA POLYMERASE I SUBUNIT 2"/>
    <property type="match status" value="1"/>
</dbReference>
<reference evidence="9" key="1">
    <citation type="journal article" date="2020" name="New Phytol.">
        <title>Comparative genomics reveals dynamic genome evolution in host specialist ectomycorrhizal fungi.</title>
        <authorList>
            <person name="Lofgren L.A."/>
            <person name="Nguyen N.H."/>
            <person name="Vilgalys R."/>
            <person name="Ruytinx J."/>
            <person name="Liao H.L."/>
            <person name="Branco S."/>
            <person name="Kuo A."/>
            <person name="LaButti K."/>
            <person name="Lipzen A."/>
            <person name="Andreopoulos W."/>
            <person name="Pangilinan J."/>
            <person name="Riley R."/>
            <person name="Hundley H."/>
            <person name="Na H."/>
            <person name="Barry K."/>
            <person name="Grigoriev I.V."/>
            <person name="Stajich J.E."/>
            <person name="Kennedy P.G."/>
        </authorList>
    </citation>
    <scope>NUCLEOTIDE SEQUENCE</scope>
    <source>
        <strain evidence="9">FC423</strain>
    </source>
</reference>
<proteinExistence type="inferred from homology"/>
<dbReference type="Gene3D" id="3.90.1100.10">
    <property type="match status" value="1"/>
</dbReference>
<comment type="caution">
    <text evidence="9">The sequence shown here is derived from an EMBL/GenBank/DDBJ whole genome shotgun (WGS) entry which is preliminary data.</text>
</comment>
<feature type="compositionally biased region" description="Pro residues" evidence="7">
    <location>
        <begin position="244"/>
        <end position="256"/>
    </location>
</feature>
<evidence type="ECO:0000256" key="6">
    <source>
        <dbReference type="ARBA" id="ARBA00023163"/>
    </source>
</evidence>
<organism evidence="9 10">
    <name type="scientific">Suillus discolor</name>
    <dbReference type="NCBI Taxonomy" id="1912936"/>
    <lineage>
        <taxon>Eukaryota</taxon>
        <taxon>Fungi</taxon>
        <taxon>Dikarya</taxon>
        <taxon>Basidiomycota</taxon>
        <taxon>Agaricomycotina</taxon>
        <taxon>Agaricomycetes</taxon>
        <taxon>Agaricomycetidae</taxon>
        <taxon>Boletales</taxon>
        <taxon>Suillineae</taxon>
        <taxon>Suillaceae</taxon>
        <taxon>Suillus</taxon>
    </lineage>
</organism>
<feature type="domain" description="RNA polymerase Rpb2" evidence="8">
    <location>
        <begin position="35"/>
        <end position="60"/>
    </location>
</feature>
<evidence type="ECO:0000256" key="7">
    <source>
        <dbReference type="SAM" id="MobiDB-lite"/>
    </source>
</evidence>
<dbReference type="OrthoDB" id="10248617at2759"/>
<dbReference type="AlphaFoldDB" id="A0A9P7FC61"/>
<evidence type="ECO:0000259" key="8">
    <source>
        <dbReference type="Pfam" id="PF04561"/>
    </source>
</evidence>
<evidence type="ECO:0000256" key="4">
    <source>
        <dbReference type="ARBA" id="ARBA00022679"/>
    </source>
</evidence>
<sequence>MHLATITLEMESSDTIDNVKAKIQFSVLSASYPTIHRLLLAALERRELDDRDHLRKKHLDLAGPLLAGLFRMLFKKLTKDVYRYLQKCVETHPPSMQPQPASLAVSLIQLHPLLSVPSPLLLVLSLGAGRLAPSPLLSALSLPPIPMSFPALAIAATSITLALAPRLTMRLAPTPHQIQTPVPYSHPGQGQLYLPLNHKDGGMDYDDDDVCITGSHVTADYGENITDLNSPPRRQSAHKHQLPPSTPLPSITPPPRTEFKLPEKPQTMQRDSRAAFATPDPTRRRTACTLISVDFVYFHKFIDIRQFKYKAPWGDLLYHYSSQRALATFSEFPKSYSLVPL</sequence>
<gene>
    <name evidence="9" type="ORF">F5147DRAFT_651166</name>
</gene>
<accession>A0A9P7FC61</accession>